<accession>A0AA39U1W8</accession>
<dbReference type="Pfam" id="PF05426">
    <property type="entry name" value="Alginate_lyase"/>
    <property type="match status" value="1"/>
</dbReference>
<dbReference type="RefSeq" id="XP_060336468.1">
    <property type="nucleotide sequence ID" value="XM_060471806.1"/>
</dbReference>
<sequence>MPAVLVPFIPLFAFLASGALADQNDWINPTYVVSWRASGPHSTTRDAEDYIKRAAQHRLFSITSSKGVTAPSKDPHDYLSWAPYHWPNCNWCNGKGRTYIGGSKNDTSDDGGEDDCDNDGDCGGSDDDDEPDVDSTTQSSESVNQDHDSVFSSRSHMHRMVRMRRKDSLSLVSPTSAPTFTRRDIAQAALDMLPTLTPNLDPLPGTKTLDPVSQSTSDAVVGSHTPAQAAAKHSASSSCTPSPTTSMPPSATWTTCPYIIRDGQVNPDVRTLPGPGAINGVSQNSINNALAYAFTGSPSYSKNFVDGLNYFYLNPESKMNPNMNYGQVARGPTSQTGTFTGILDGRGHVKVVNAIIVMKDLKNPDWTPDRDQAMMNWMSEYLNWLKTSDIGKKTASRPNNHGSFYFSQVAAIEVYLGRSDDAIKTLHSYFDGPFMDQLAASGEQPFEAVRTRPFHYRCFNIEAMITNAKIGDQLGQDFWIKKSKRGATIKDAVDYTMSLDPKKENQSLLAPHVATIMLVHGDPDGKYAKYLSKADPDYRSKAYWYYDQPGALTGSSQKKRSVEWRREDASNDNSPPCELDYPAVFEYVSAVELEVEYYVTWEQLKFFYCPVAT</sequence>
<dbReference type="AlphaFoldDB" id="A0AA39U1W8"/>
<evidence type="ECO:0000256" key="1">
    <source>
        <dbReference type="ARBA" id="ARBA00022729"/>
    </source>
</evidence>
<evidence type="ECO:0000256" key="3">
    <source>
        <dbReference type="SAM" id="MobiDB-lite"/>
    </source>
</evidence>
<name>A0AA39U1W8_ARMTA</name>
<dbReference type="GeneID" id="85355354"/>
<feature type="region of interest" description="Disordered" evidence="3">
    <location>
        <begin position="196"/>
        <end position="251"/>
    </location>
</feature>
<evidence type="ECO:0000313" key="6">
    <source>
        <dbReference type="EMBL" id="KAK0465420.1"/>
    </source>
</evidence>
<dbReference type="InterPro" id="IPR008929">
    <property type="entry name" value="Chondroitin_lyas"/>
</dbReference>
<keyword evidence="2 6" id="KW-0456">Lyase</keyword>
<reference evidence="6" key="1">
    <citation type="submission" date="2023-06" db="EMBL/GenBank/DDBJ databases">
        <authorList>
            <consortium name="Lawrence Berkeley National Laboratory"/>
            <person name="Ahrendt S."/>
            <person name="Sahu N."/>
            <person name="Indic B."/>
            <person name="Wong-Bajracharya J."/>
            <person name="Merenyi Z."/>
            <person name="Ke H.-M."/>
            <person name="Monk M."/>
            <person name="Kocsube S."/>
            <person name="Drula E."/>
            <person name="Lipzen A."/>
            <person name="Balint B."/>
            <person name="Henrissat B."/>
            <person name="Andreopoulos B."/>
            <person name="Martin F.M."/>
            <person name="Harder C.B."/>
            <person name="Rigling D."/>
            <person name="Ford K.L."/>
            <person name="Foster G.D."/>
            <person name="Pangilinan J."/>
            <person name="Papanicolaou A."/>
            <person name="Barry K."/>
            <person name="LaButti K."/>
            <person name="Viragh M."/>
            <person name="Koriabine M."/>
            <person name="Yan M."/>
            <person name="Riley R."/>
            <person name="Champramary S."/>
            <person name="Plett K.L."/>
            <person name="Tsai I.J."/>
            <person name="Slot J."/>
            <person name="Sipos G."/>
            <person name="Plett J."/>
            <person name="Nagy L.G."/>
            <person name="Grigoriev I.V."/>
        </authorList>
    </citation>
    <scope>NUCLEOTIDE SEQUENCE</scope>
    <source>
        <strain evidence="6">CCBAS 213</strain>
    </source>
</reference>
<gene>
    <name evidence="6" type="ORF">EV420DRAFT_1514294</name>
</gene>
<organism evidence="6 7">
    <name type="scientific">Armillaria tabescens</name>
    <name type="common">Ringless honey mushroom</name>
    <name type="synonym">Agaricus tabescens</name>
    <dbReference type="NCBI Taxonomy" id="1929756"/>
    <lineage>
        <taxon>Eukaryota</taxon>
        <taxon>Fungi</taxon>
        <taxon>Dikarya</taxon>
        <taxon>Basidiomycota</taxon>
        <taxon>Agaricomycotina</taxon>
        <taxon>Agaricomycetes</taxon>
        <taxon>Agaricomycetidae</taxon>
        <taxon>Agaricales</taxon>
        <taxon>Marasmiineae</taxon>
        <taxon>Physalacriaceae</taxon>
        <taxon>Desarmillaria</taxon>
    </lineage>
</organism>
<feature type="compositionally biased region" description="Acidic residues" evidence="3">
    <location>
        <begin position="108"/>
        <end position="133"/>
    </location>
</feature>
<dbReference type="SUPFAM" id="SSF48230">
    <property type="entry name" value="Chondroitin AC/alginate lyase"/>
    <property type="match status" value="1"/>
</dbReference>
<feature type="compositionally biased region" description="Low complexity" evidence="3">
    <location>
        <begin position="227"/>
        <end position="251"/>
    </location>
</feature>
<dbReference type="Proteomes" id="UP001175211">
    <property type="component" value="Unassembled WGS sequence"/>
</dbReference>
<dbReference type="EMBL" id="JAUEPS010000005">
    <property type="protein sequence ID" value="KAK0465420.1"/>
    <property type="molecule type" value="Genomic_DNA"/>
</dbReference>
<dbReference type="Gene3D" id="1.50.10.100">
    <property type="entry name" value="Chondroitin AC/alginate lyase"/>
    <property type="match status" value="2"/>
</dbReference>
<feature type="region of interest" description="Disordered" evidence="3">
    <location>
        <begin position="103"/>
        <end position="158"/>
    </location>
</feature>
<feature type="chain" id="PRO_5041451239" evidence="4">
    <location>
        <begin position="22"/>
        <end position="613"/>
    </location>
</feature>
<evidence type="ECO:0000259" key="5">
    <source>
        <dbReference type="Pfam" id="PF05426"/>
    </source>
</evidence>
<dbReference type="GO" id="GO:0016829">
    <property type="term" value="F:lyase activity"/>
    <property type="evidence" value="ECO:0007669"/>
    <property type="project" value="UniProtKB-KW"/>
</dbReference>
<evidence type="ECO:0000256" key="2">
    <source>
        <dbReference type="ARBA" id="ARBA00023239"/>
    </source>
</evidence>
<keyword evidence="7" id="KW-1185">Reference proteome</keyword>
<evidence type="ECO:0000256" key="4">
    <source>
        <dbReference type="SAM" id="SignalP"/>
    </source>
</evidence>
<proteinExistence type="predicted"/>
<feature type="domain" description="Alginate lyase" evidence="5">
    <location>
        <begin position="224"/>
        <end position="497"/>
    </location>
</feature>
<protein>
    <submittedName>
        <fullName evidence="6">Chondroitin AC/alginate lyase</fullName>
    </submittedName>
</protein>
<dbReference type="GO" id="GO:0042597">
    <property type="term" value="C:periplasmic space"/>
    <property type="evidence" value="ECO:0007669"/>
    <property type="project" value="InterPro"/>
</dbReference>
<dbReference type="InterPro" id="IPR008397">
    <property type="entry name" value="Alginate_lyase_dom"/>
</dbReference>
<keyword evidence="1 4" id="KW-0732">Signal</keyword>
<evidence type="ECO:0000313" key="7">
    <source>
        <dbReference type="Proteomes" id="UP001175211"/>
    </source>
</evidence>
<comment type="caution">
    <text evidence="6">The sequence shown here is derived from an EMBL/GenBank/DDBJ whole genome shotgun (WGS) entry which is preliminary data.</text>
</comment>
<feature type="signal peptide" evidence="4">
    <location>
        <begin position="1"/>
        <end position="21"/>
    </location>
</feature>